<feature type="repeat" description="TPR" evidence="8">
    <location>
        <begin position="8"/>
        <end position="41"/>
    </location>
</feature>
<feature type="repeat" description="TPR" evidence="8">
    <location>
        <begin position="144"/>
        <end position="177"/>
    </location>
</feature>
<dbReference type="KEGG" id="sphc:CVN68_21610"/>
<dbReference type="PROSITE" id="PS50005">
    <property type="entry name" value="TPR"/>
    <property type="match status" value="6"/>
</dbReference>
<evidence type="ECO:0000256" key="3">
    <source>
        <dbReference type="ARBA" id="ARBA00011970"/>
    </source>
</evidence>
<evidence type="ECO:0000256" key="8">
    <source>
        <dbReference type="PROSITE-ProRule" id="PRU00339"/>
    </source>
</evidence>
<dbReference type="Gene3D" id="3.40.50.2000">
    <property type="entry name" value="Glycogen Phosphorylase B"/>
    <property type="match status" value="1"/>
</dbReference>
<accession>A0A2K8MK58</accession>
<protein>
    <recommendedName>
        <fullName evidence="3">protein O-GlcNAc transferase</fullName>
        <ecNumber evidence="3">2.4.1.255</ecNumber>
    </recommendedName>
</protein>
<feature type="domain" description="O-GlcNAc transferase C-terminal" evidence="9">
    <location>
        <begin position="586"/>
        <end position="767"/>
    </location>
</feature>
<feature type="repeat" description="TPR" evidence="8">
    <location>
        <begin position="42"/>
        <end position="75"/>
    </location>
</feature>
<feature type="domain" description="O-GlcNAc transferase C-terminal" evidence="9">
    <location>
        <begin position="424"/>
        <end position="574"/>
    </location>
</feature>
<comment type="pathway">
    <text evidence="1">Protein modification; protein glycosylation.</text>
</comment>
<dbReference type="Pfam" id="PF13424">
    <property type="entry name" value="TPR_12"/>
    <property type="match status" value="1"/>
</dbReference>
<organism evidence="10 11">
    <name type="scientific">Sphingomonas psychrotolerans</name>
    <dbReference type="NCBI Taxonomy" id="1327635"/>
    <lineage>
        <taxon>Bacteria</taxon>
        <taxon>Pseudomonadati</taxon>
        <taxon>Pseudomonadota</taxon>
        <taxon>Alphaproteobacteria</taxon>
        <taxon>Sphingomonadales</taxon>
        <taxon>Sphingomonadaceae</taxon>
        <taxon>Sphingomonas</taxon>
    </lineage>
</organism>
<dbReference type="Gene3D" id="3.40.50.11380">
    <property type="match status" value="1"/>
</dbReference>
<proteinExistence type="inferred from homology"/>
<evidence type="ECO:0000256" key="6">
    <source>
        <dbReference type="ARBA" id="ARBA00022737"/>
    </source>
</evidence>
<dbReference type="SMART" id="SM00028">
    <property type="entry name" value="TPR"/>
    <property type="match status" value="10"/>
</dbReference>
<dbReference type="InterPro" id="IPR037919">
    <property type="entry name" value="OGT"/>
</dbReference>
<keyword evidence="11" id="KW-1185">Reference proteome</keyword>
<dbReference type="InterPro" id="IPR019734">
    <property type="entry name" value="TPR_rpt"/>
</dbReference>
<feature type="repeat" description="TPR" evidence="8">
    <location>
        <begin position="76"/>
        <end position="109"/>
    </location>
</feature>
<evidence type="ECO:0000256" key="2">
    <source>
        <dbReference type="ARBA" id="ARBA00005386"/>
    </source>
</evidence>
<dbReference type="GO" id="GO:0006493">
    <property type="term" value="P:protein O-linked glycosylation"/>
    <property type="evidence" value="ECO:0007669"/>
    <property type="project" value="InterPro"/>
</dbReference>
<dbReference type="InterPro" id="IPR011990">
    <property type="entry name" value="TPR-like_helical_dom_sf"/>
</dbReference>
<dbReference type="Proteomes" id="UP000229081">
    <property type="component" value="Chromosome"/>
</dbReference>
<keyword evidence="4" id="KW-0328">Glycosyltransferase</keyword>
<dbReference type="EMBL" id="CP024923">
    <property type="protein sequence ID" value="ATY34235.1"/>
    <property type="molecule type" value="Genomic_DNA"/>
</dbReference>
<evidence type="ECO:0000313" key="10">
    <source>
        <dbReference type="EMBL" id="ATY34235.1"/>
    </source>
</evidence>
<dbReference type="SUPFAM" id="SSF53756">
    <property type="entry name" value="UDP-Glycosyltransferase/glycogen phosphorylase"/>
    <property type="match status" value="1"/>
</dbReference>
<gene>
    <name evidence="10" type="ORF">CVN68_21610</name>
</gene>
<comment type="similarity">
    <text evidence="2">Belongs to the glycosyltransferase 41 family. O-GlcNAc transferase subfamily.</text>
</comment>
<sequence length="797" mass="86930">MKVQYAQMQALLERGATFLGKGKAANALRAFDDAIAINPGSAEAFCCRGNALADLGQLAEAVASYDRAIALDPRLSEAHDFRGAAFALAGEFELALQSVERALLIAPDNFNARNNRANLLREVGRFDEALAEFDLLIAREPAFAAAYSMRARTLAALSRHEEALHSFEKTLALDPHNAEALCNRGTALNFLDRPEEAVEAFEQALALDPGHAEILGNLGAALARVGRLDAAESCFRRCLAGEPGHVDALLGLAGLISRRRGFDEAGRVYQRVLTIDVNNVAALRGLAGALEELGQHRSALICYDHLLSVAPDNAAAHQKRGFLLVSRTHHAEALLSFDRAKALDPALEHSAVRLHAAMHLSKWEDFDAQLDAVRHAAAAGDPGAMPFPVLALADDPALQHRCAQILADSHQQIPATPLSGRYPRHERIRLGYFSADFHHHATMQLFAETLEAHDRDRFELAAFWFGEDMGDQWRSRAKGAFDTFVDVRLKDDAAAAQIARDMEIDIAIDLKGYTQNCRFGIFAERAAPIQVSYLGYPGTSGAAAIDYLFADEVLIRPDARNAISEKIVYLPASYQANASLKPVSRLATRQAVGLPEQGFVFCCFNQNYKITPDIFACWMSILRRAEASVLWLWVNHEPARQNLARNAAELGVDPARIVFAGSEPTERHLDRLQLADLFLDTLPCNAHTTASDALRVGLPILTCPGRSFAARVAASLLTALDLRELVADDLAEYEALAVALAHDPARLAAIRARLIGGRLRSTLFEPPAMARKLEAAYSAIYARHHAGEAPDDIRITA</sequence>
<dbReference type="AlphaFoldDB" id="A0A2K8MK58"/>
<name>A0A2K8MK58_9SPHN</name>
<dbReference type="PANTHER" id="PTHR44366:SF1">
    <property type="entry name" value="UDP-N-ACETYLGLUCOSAMINE--PEPTIDE N-ACETYLGLUCOSAMINYLTRANSFERASE 110 KDA SUBUNIT"/>
    <property type="match status" value="1"/>
</dbReference>
<dbReference type="PROSITE" id="PS50293">
    <property type="entry name" value="TPR_REGION"/>
    <property type="match status" value="1"/>
</dbReference>
<dbReference type="SUPFAM" id="SSF48452">
    <property type="entry name" value="TPR-like"/>
    <property type="match status" value="2"/>
</dbReference>
<dbReference type="Gene3D" id="1.25.40.10">
    <property type="entry name" value="Tetratricopeptide repeat domain"/>
    <property type="match status" value="4"/>
</dbReference>
<dbReference type="EC" id="2.4.1.255" evidence="3"/>
<keyword evidence="7 8" id="KW-0802">TPR repeat</keyword>
<evidence type="ECO:0000256" key="1">
    <source>
        <dbReference type="ARBA" id="ARBA00004922"/>
    </source>
</evidence>
<reference evidence="10 11" key="1">
    <citation type="submission" date="2017-11" db="EMBL/GenBank/DDBJ databases">
        <title>Complete genome sequence of Sphingomonas sp. Strain Cra20, a psychrotolerant potential plant growth promoting rhizobacteria.</title>
        <authorList>
            <person name="Luo Y."/>
        </authorList>
    </citation>
    <scope>NUCLEOTIDE SEQUENCE [LARGE SCALE GENOMIC DNA]</scope>
    <source>
        <strain evidence="10 11">Cra20</strain>
    </source>
</reference>
<evidence type="ECO:0000313" key="11">
    <source>
        <dbReference type="Proteomes" id="UP000229081"/>
    </source>
</evidence>
<feature type="repeat" description="TPR" evidence="8">
    <location>
        <begin position="212"/>
        <end position="245"/>
    </location>
</feature>
<dbReference type="Pfam" id="PF14559">
    <property type="entry name" value="TPR_19"/>
    <property type="match status" value="2"/>
</dbReference>
<dbReference type="Pfam" id="PF13414">
    <property type="entry name" value="TPR_11"/>
    <property type="match status" value="1"/>
</dbReference>
<keyword evidence="5" id="KW-0808">Transferase</keyword>
<evidence type="ECO:0000256" key="7">
    <source>
        <dbReference type="ARBA" id="ARBA00022803"/>
    </source>
</evidence>
<dbReference type="Pfam" id="PF13844">
    <property type="entry name" value="Glyco_transf_41"/>
    <property type="match status" value="2"/>
</dbReference>
<evidence type="ECO:0000256" key="5">
    <source>
        <dbReference type="ARBA" id="ARBA00022679"/>
    </source>
</evidence>
<evidence type="ECO:0000259" key="9">
    <source>
        <dbReference type="Pfam" id="PF13844"/>
    </source>
</evidence>
<dbReference type="PANTHER" id="PTHR44366">
    <property type="entry name" value="UDP-N-ACETYLGLUCOSAMINE--PEPTIDE N-ACETYLGLUCOSAMINYLTRANSFERASE 110 KDA SUBUNIT"/>
    <property type="match status" value="1"/>
</dbReference>
<dbReference type="InterPro" id="IPR029489">
    <property type="entry name" value="OGT/SEC/SPY_C"/>
</dbReference>
<dbReference type="GO" id="GO:0097363">
    <property type="term" value="F:protein O-acetylglucosaminyltransferase activity"/>
    <property type="evidence" value="ECO:0007669"/>
    <property type="project" value="UniProtKB-EC"/>
</dbReference>
<feature type="repeat" description="TPR" evidence="8">
    <location>
        <begin position="178"/>
        <end position="211"/>
    </location>
</feature>
<evidence type="ECO:0000256" key="4">
    <source>
        <dbReference type="ARBA" id="ARBA00022676"/>
    </source>
</evidence>
<keyword evidence="6" id="KW-0677">Repeat</keyword>